<evidence type="ECO:0000256" key="1">
    <source>
        <dbReference type="PROSITE-ProRule" id="PRU00708"/>
    </source>
</evidence>
<dbReference type="Proteomes" id="UP000054562">
    <property type="component" value="Unassembled WGS sequence"/>
</dbReference>
<dbReference type="PROSITE" id="PS51375">
    <property type="entry name" value="PPR"/>
    <property type="match status" value="1"/>
</dbReference>
<name>A0A0L1I438_PLAFA</name>
<evidence type="ECO:0000313" key="2">
    <source>
        <dbReference type="EMBL" id="KNG74404.1"/>
    </source>
</evidence>
<proteinExistence type="predicted"/>
<feature type="repeat" description="PPR" evidence="1">
    <location>
        <begin position="608"/>
        <end position="642"/>
    </location>
</feature>
<organism evidence="2 3">
    <name type="scientific">Plasmodium falciparum IGH-CR14</name>
    <dbReference type="NCBI Taxonomy" id="580059"/>
    <lineage>
        <taxon>Eukaryota</taxon>
        <taxon>Sar</taxon>
        <taxon>Alveolata</taxon>
        <taxon>Apicomplexa</taxon>
        <taxon>Aconoidasida</taxon>
        <taxon>Haemosporida</taxon>
        <taxon>Plasmodiidae</taxon>
        <taxon>Plasmodium</taxon>
        <taxon>Plasmodium (Laverania)</taxon>
    </lineage>
</organism>
<dbReference type="EMBL" id="GG664985">
    <property type="protein sequence ID" value="KNG74404.1"/>
    <property type="molecule type" value="Genomic_DNA"/>
</dbReference>
<gene>
    <name evidence="2" type="ORF">PFMG_00587</name>
</gene>
<protein>
    <submittedName>
        <fullName evidence="2">Uncharacterized protein</fullName>
    </submittedName>
</protein>
<reference evidence="3" key="2">
    <citation type="submission" date="2015-07" db="EMBL/GenBank/DDBJ databases">
        <title>The genome sequence of Plasmodium falciparum IGH-CR14.</title>
        <authorList>
            <consortium name="The Broad Institute Genome Sequencing Platform"/>
            <person name="Volkman S.K."/>
            <person name="Neafsey D.E."/>
            <person name="Dash A.P."/>
            <person name="Chitnis C.E."/>
            <person name="Hartl D.L."/>
            <person name="Young S.K."/>
            <person name="Kodira C.D."/>
            <person name="Zeng Q."/>
            <person name="Koehrsen M."/>
            <person name="Godfrey P."/>
            <person name="Alvarado L."/>
            <person name="Berlin A."/>
            <person name="Borenstein D."/>
            <person name="Chen Z."/>
            <person name="Engels R."/>
            <person name="Freedman E."/>
            <person name="Gellesch M."/>
            <person name="Goldberg J."/>
            <person name="Griggs A."/>
            <person name="Gujja S."/>
            <person name="Heiman D."/>
            <person name="Hepburn T."/>
            <person name="Howarth C."/>
            <person name="Jen D."/>
            <person name="Larson L."/>
            <person name="Lewis B."/>
            <person name="Mehta T."/>
            <person name="Park D."/>
            <person name="Pearson M."/>
            <person name="Roberts A."/>
            <person name="Saif S."/>
            <person name="Shea T."/>
            <person name="Shenoy N."/>
            <person name="Sisk P."/>
            <person name="Stolte C."/>
            <person name="Sykes S."/>
            <person name="Walk T."/>
            <person name="White J."/>
            <person name="Yandava C."/>
            <person name="Wirth D.F."/>
            <person name="Nusbaum C."/>
            <person name="Birren B."/>
        </authorList>
    </citation>
    <scope>NUCLEOTIDE SEQUENCE [LARGE SCALE GENOMIC DNA]</scope>
    <source>
        <strain evidence="3">IGH-CR14</strain>
    </source>
</reference>
<dbReference type="InterPro" id="IPR002885">
    <property type="entry name" value="PPR_rpt"/>
</dbReference>
<reference evidence="3" key="1">
    <citation type="submission" date="2015-07" db="EMBL/GenBank/DDBJ databases">
        <title>Annotation of Plasmodium falciparum IGH-CR14.</title>
        <authorList>
            <consortium name="The Broad Institute Genome Sequencing Platform"/>
            <person name="Volkman S.K."/>
            <person name="Neafsey D.E."/>
            <person name="Dash A.P."/>
            <person name="Chitnis C.E."/>
            <person name="Hartl D.L."/>
            <person name="Young S.K."/>
            <person name="Zeng Q."/>
            <person name="Koehrsen M."/>
            <person name="Alvarado L."/>
            <person name="Berlin A."/>
            <person name="Borenstein D."/>
            <person name="Chapman S.B."/>
            <person name="Chen Z."/>
            <person name="Engels R."/>
            <person name="Freedman E."/>
            <person name="Gellesch M."/>
            <person name="Goldberg J."/>
            <person name="Griggs A."/>
            <person name="Gujja S."/>
            <person name="Heilman E.R."/>
            <person name="Heiman D.I."/>
            <person name="Howarth C."/>
            <person name="Jen D."/>
            <person name="Larson L."/>
            <person name="Mehta T."/>
            <person name="Neiman D."/>
            <person name="Park D."/>
            <person name="Pearson M."/>
            <person name="Roberts A."/>
            <person name="Saif S."/>
            <person name="Shea T."/>
            <person name="Shenoy N."/>
            <person name="Sisk P."/>
            <person name="Stolte C."/>
            <person name="Sykes S."/>
            <person name="Walk T."/>
            <person name="White J."/>
            <person name="Yandava C."/>
            <person name="Haas B."/>
            <person name="Henn M.R."/>
            <person name="Nusbaum C."/>
            <person name="Birren B."/>
        </authorList>
    </citation>
    <scope>NUCLEOTIDE SEQUENCE [LARGE SCALE GENOMIC DNA]</scope>
    <source>
        <strain evidence="3">IGH-CR14</strain>
    </source>
</reference>
<sequence length="1333" mass="160114">MKYISILIVFFELYFILNFNVTSCFQLKRNTPFYVYNRNIISCIKKNERNKKVLNLEKSVKDGKCVKNLNINKNEIYKDIESYLKNDASISSNKNNDINNLNDITFTNFVSISNDWNNIVIEDGNNKDIRKLTDFLFKEYKRAYAYIDEKARNINNIVNSEKIKSLLDKFGSILIDDMNIDEFYKHIEMCFLLLNNCKDNYISFSLIKNEIINIVNQIIKHSQKFLRDEQICKKMKNDFMNIHNLIKEIKKNDIIKMNIKNFMSVINSNIVLNNNNIFYFLTEIFSSLNFLMKDNPQLIYEYDYIINPHFFFLCIFSLYSYNLSKTRFYYFLLLIHNQFDLKENVAKYDDNMNYNRYKNSIINIIFEREKKEYESIKEIIVQSDHSRNTQNTNETLDDKNINIEQKENKTNEDSVSFIDNNNKEEASKKIWDDNLYHIRDYSKIILLLSLYKNKFNTFNDKHLNDVQKIFNSVINNINDEECSVDMSKLLLEIKECIKNVENERKCDRQENVMDSPENKKMDDCCYLINKNEMISKEEIKSENVKAYNSVVKEDMEGCVKNLKNGDNNLIKESQHMNEKFNSYLFHLLKNKKYDKIEQLEKRDNLYVNNKTYSLFIQSFLGNHKYDKVHKVYKKMKQKKNIPIKYLNAKHLIHSFKTVILTKYSYIKTYKTYLILIRFFNNLNYENNSENIESDVIIDNKNKENSNEENVQNDNNIKIENCVKCALEKNNEIYNDIINLRKKKLYEYIYPIEYSKMDVDFYNKIYDLSKKDKYDMSLIILSNFITEYILSDYSSDDIVENEYENIENILNIFFESINLFFYKQDYKITLNIYFFLLLFLNNYVTRYIRNDMKYWTFLKKNMLNFFLSGNYEVLKNNKDLIYEYIPNFILNIISLCIKHLKNIHTMKDVSTFNCLAYNSYDVNKNMDTAVNYKNIMYIFFLLKNNLYLHDETMEIDIYDKQTIKKKIKNSSHNKNNSRKLNCLYKDVIEKNYKEENNMGETNIFNNFSNSIANVFVKLKYTIGSDKKPEHSLKDFLFNRLKMLVSNISREGKVQKHDSIINILKDIFFTYSNIIYLNSNDFVHIYEKLSTIYDNILSVLSIIIFNENKNFKENNTESLKHIQQPLQTNNEINIHNFITMFVSMNKNYFKDLLNQKVVQDILRKYGSFIQMCIYFDLKKKKVDSIINLLELSRKCNIPISTETLIDVFNLYFEKKMNNLIFKEFEMFSLSKETKNFELYYIVMKTAFFEENVRIALKVFSIVLNIFNLKIIPLNFFECILLILKKKGKFNVLYEHIDKLHRQLINYEKNKNFHNIENLSLDIRKLLEKYKKEKQF</sequence>
<evidence type="ECO:0000313" key="3">
    <source>
        <dbReference type="Proteomes" id="UP000054562"/>
    </source>
</evidence>
<dbReference type="OrthoDB" id="370629at2759"/>
<accession>A0A0L1I438</accession>